<proteinExistence type="predicted"/>
<dbReference type="AlphaFoldDB" id="A0A397XK84"/>
<reference evidence="1 2" key="1">
    <citation type="submission" date="2018-06" db="EMBL/GenBank/DDBJ databases">
        <title>WGS assembly of Brassica rapa FPsc.</title>
        <authorList>
            <person name="Bowman J."/>
            <person name="Kohchi T."/>
            <person name="Yamato K."/>
            <person name="Jenkins J."/>
            <person name="Shu S."/>
            <person name="Ishizaki K."/>
            <person name="Yamaoka S."/>
            <person name="Nishihama R."/>
            <person name="Nakamura Y."/>
            <person name="Berger F."/>
            <person name="Adam C."/>
            <person name="Aki S."/>
            <person name="Althoff F."/>
            <person name="Araki T."/>
            <person name="Arteaga-Vazquez M."/>
            <person name="Balasubrmanian S."/>
            <person name="Bauer D."/>
            <person name="Boehm C."/>
            <person name="Briginshaw L."/>
            <person name="Caballero-Perez J."/>
            <person name="Catarino B."/>
            <person name="Chen F."/>
            <person name="Chiyoda S."/>
            <person name="Chovatia M."/>
            <person name="Davies K."/>
            <person name="Delmans M."/>
            <person name="Demura T."/>
            <person name="Dierschke T."/>
            <person name="Dolan L."/>
            <person name="Dorantes-Acosta A."/>
            <person name="Eklund D."/>
            <person name="Florent S."/>
            <person name="Flores-Sandoval E."/>
            <person name="Fujiyama A."/>
            <person name="Fukuzawa H."/>
            <person name="Galik B."/>
            <person name="Grimanelli D."/>
            <person name="Grimwood J."/>
            <person name="Grossniklaus U."/>
            <person name="Hamada T."/>
            <person name="Haseloff J."/>
            <person name="Hetherington A."/>
            <person name="Higo A."/>
            <person name="Hirakawa Y."/>
            <person name="Hundley H."/>
            <person name="Ikeda Y."/>
            <person name="Inoue K."/>
            <person name="Inoue S."/>
            <person name="Ishida S."/>
            <person name="Jia Q."/>
            <person name="Kakita M."/>
            <person name="Kanazawa T."/>
            <person name="Kawai Y."/>
            <person name="Kawashima T."/>
            <person name="Kennedy M."/>
            <person name="Kinose K."/>
            <person name="Kinoshita T."/>
            <person name="Kohara Y."/>
            <person name="Koide E."/>
            <person name="Komatsu K."/>
            <person name="Kopischke S."/>
            <person name="Kubo M."/>
            <person name="Kyozuka J."/>
            <person name="Lagercrantz U."/>
            <person name="Lin S."/>
            <person name="Lindquist E."/>
            <person name="Lipzen A."/>
            <person name="Lu C."/>
            <person name="Luna E."/>
            <person name="Martienssen R."/>
            <person name="Minamino N."/>
            <person name="Mizutani M."/>
            <person name="Mizutani M."/>
            <person name="Mochizuki N."/>
            <person name="Monte I."/>
            <person name="Mosher R."/>
            <person name="Nagasaki H."/>
            <person name="Nakagami H."/>
            <person name="Naramoto S."/>
            <person name="Nishitani K."/>
            <person name="Ohtani M."/>
            <person name="Okamoto T."/>
            <person name="Okumura M."/>
            <person name="Phillips J."/>
            <person name="Pollak B."/>
            <person name="Reinders A."/>
            <person name="Roevekamp M."/>
            <person name="Sano R."/>
            <person name="Sawa S."/>
            <person name="Schmid M."/>
            <person name="Shirakawa M."/>
            <person name="Solano R."/>
            <person name="Spunde A."/>
            <person name="Suetsugu N."/>
            <person name="Sugano S."/>
            <person name="Sugiyama A."/>
            <person name="Sun R."/>
            <person name="Suzuki Y."/>
            <person name="Takenaka M."/>
            <person name="Takezawa D."/>
            <person name="Tomogane H."/>
            <person name="Tsuzuki M."/>
            <person name="Ueda T."/>
            <person name="Umeda M."/>
            <person name="Ward J."/>
            <person name="Watanabe Y."/>
            <person name="Yazaki K."/>
            <person name="Yokoyama R."/>
            <person name="Yoshitake Y."/>
            <person name="Yotsui I."/>
            <person name="Zachgo S."/>
            <person name="Schmutz J."/>
        </authorList>
    </citation>
    <scope>NUCLEOTIDE SEQUENCE [LARGE SCALE GENOMIC DNA]</scope>
    <source>
        <strain evidence="2">cv. B-3</strain>
    </source>
</reference>
<accession>A0A397XK84</accession>
<dbReference type="PANTHER" id="PTHR34785">
    <property type="entry name" value="ECA1 GAMETOGENESIS RELATED FAMILY PROTEIN-RELATED"/>
    <property type="match status" value="1"/>
</dbReference>
<organism evidence="1 2">
    <name type="scientific">Brassica campestris</name>
    <name type="common">Field mustard</name>
    <dbReference type="NCBI Taxonomy" id="3711"/>
    <lineage>
        <taxon>Eukaryota</taxon>
        <taxon>Viridiplantae</taxon>
        <taxon>Streptophyta</taxon>
        <taxon>Embryophyta</taxon>
        <taxon>Tracheophyta</taxon>
        <taxon>Spermatophyta</taxon>
        <taxon>Magnoliopsida</taxon>
        <taxon>eudicotyledons</taxon>
        <taxon>Gunneridae</taxon>
        <taxon>Pentapetalae</taxon>
        <taxon>rosids</taxon>
        <taxon>malvids</taxon>
        <taxon>Brassicales</taxon>
        <taxon>Brassicaceae</taxon>
        <taxon>Brassiceae</taxon>
        <taxon>Brassica</taxon>
    </lineage>
</organism>
<evidence type="ECO:0000313" key="1">
    <source>
        <dbReference type="EMBL" id="RID40648.1"/>
    </source>
</evidence>
<dbReference type="EMBL" id="CM010637">
    <property type="protein sequence ID" value="RID40648.1"/>
    <property type="molecule type" value="Genomic_DNA"/>
</dbReference>
<sequence>LHGISEIPNIPRIPNIPSLLSISDIPNIPKIPNIPRIPNISVLPKIPNIPRIPNILIPNIPGMSPLLPFESVVLFQSVEMKTCFTIDESKTTQKCFQQISTSQTEKDFEVDKECCEIVMKMNKKCNNYVCLLFKSRFFVPLQNSCHIKPTKN</sequence>
<gene>
    <name evidence="1" type="ORF">BRARA_J00680</name>
</gene>
<evidence type="ECO:0000313" key="2">
    <source>
        <dbReference type="Proteomes" id="UP000264353"/>
    </source>
</evidence>
<name>A0A397XK84_BRACM</name>
<dbReference type="PANTHER" id="PTHR34785:SF3">
    <property type="entry name" value="ECA1 GAMETOGENESIS RELATED FAMILY PROTEIN-RELATED"/>
    <property type="match status" value="1"/>
</dbReference>
<feature type="non-terminal residue" evidence="1">
    <location>
        <position position="1"/>
    </location>
</feature>
<protein>
    <submittedName>
        <fullName evidence="1">Uncharacterized protein</fullName>
    </submittedName>
</protein>
<dbReference type="Proteomes" id="UP000264353">
    <property type="component" value="Chromosome A10"/>
</dbReference>